<reference evidence="1" key="1">
    <citation type="submission" date="2020-04" db="EMBL/GenBank/DDBJ databases">
        <authorList>
            <person name="Alioto T."/>
            <person name="Alioto T."/>
            <person name="Gomez Garrido J."/>
        </authorList>
    </citation>
    <scope>NUCLEOTIDE SEQUENCE</scope>
    <source>
        <strain evidence="1">A484AB</strain>
    </source>
</reference>
<accession>A0A6S7FWF3</accession>
<dbReference type="OrthoDB" id="5945370at2759"/>
<sequence length="251" mass="29459">MRKFVRDQSLRDFQFPDEFQPHFKDITDHLSHTDRKPDTLLMDNKLCLDILKLSECRVDITNELWFSLNGYDFGSPHVIDSFDNDELHYIHEVYKIFLPDIPLSSIPLMYDKYASVAFAGERYGSCFSRLNRVAYVVAKWAGRYDGSVDLEALNHRPGMIEYFIRQCISYRGNLYPFCFAYVRWFQYHPEQFHCGNDGVTPEIWCANLFESLGASSFIPVQRLAKKFVAGYEKVKDEKVLFVMPLEERVLI</sequence>
<gene>
    <name evidence="1" type="ORF">PACLA_8A063103</name>
</gene>
<evidence type="ECO:0000313" key="2">
    <source>
        <dbReference type="Proteomes" id="UP001152795"/>
    </source>
</evidence>
<dbReference type="EMBL" id="CACRXK020000289">
    <property type="protein sequence ID" value="CAB3980412.1"/>
    <property type="molecule type" value="Genomic_DNA"/>
</dbReference>
<comment type="caution">
    <text evidence="1">The sequence shown here is derived from an EMBL/GenBank/DDBJ whole genome shotgun (WGS) entry which is preliminary data.</text>
</comment>
<dbReference type="Proteomes" id="UP001152795">
    <property type="component" value="Unassembled WGS sequence"/>
</dbReference>
<evidence type="ECO:0000313" key="1">
    <source>
        <dbReference type="EMBL" id="CAB3980412.1"/>
    </source>
</evidence>
<keyword evidence="2" id="KW-1185">Reference proteome</keyword>
<name>A0A6S7FWF3_PARCT</name>
<organism evidence="1 2">
    <name type="scientific">Paramuricea clavata</name>
    <name type="common">Red gorgonian</name>
    <name type="synonym">Violescent sea-whip</name>
    <dbReference type="NCBI Taxonomy" id="317549"/>
    <lineage>
        <taxon>Eukaryota</taxon>
        <taxon>Metazoa</taxon>
        <taxon>Cnidaria</taxon>
        <taxon>Anthozoa</taxon>
        <taxon>Octocorallia</taxon>
        <taxon>Malacalcyonacea</taxon>
        <taxon>Plexauridae</taxon>
        <taxon>Paramuricea</taxon>
    </lineage>
</organism>
<dbReference type="AlphaFoldDB" id="A0A6S7FWF3"/>
<proteinExistence type="predicted"/>
<protein>
    <submittedName>
        <fullName evidence="1">Uncharacterized protein</fullName>
    </submittedName>
</protein>